<evidence type="ECO:0000256" key="21">
    <source>
        <dbReference type="ARBA" id="ARBA00022844"/>
    </source>
</evidence>
<dbReference type="InterPro" id="IPR008919">
    <property type="entry name" value="Retrov_capsid_N"/>
</dbReference>
<gene>
    <name evidence="35" type="primary">gag</name>
</gene>
<feature type="region of interest" description="Disordered" evidence="33">
    <location>
        <begin position="439"/>
        <end position="493"/>
    </location>
</feature>
<keyword evidence="25" id="KW-0543">Viral nucleoprotein</keyword>
<evidence type="ECO:0000256" key="26">
    <source>
        <dbReference type="ARBA" id="ARBA00023136"/>
    </source>
</evidence>
<dbReference type="GO" id="GO:0020002">
    <property type="term" value="C:host cell plasma membrane"/>
    <property type="evidence" value="ECO:0007669"/>
    <property type="project" value="UniProtKB-SubCell"/>
</dbReference>
<protein>
    <recommendedName>
        <fullName evidence="6">Gag polyprotein</fullName>
    </recommendedName>
    <alternativeName>
        <fullName evidence="29">Pr55Gag</fullName>
    </alternativeName>
</protein>
<keyword evidence="28" id="KW-0449">Lipoprotein</keyword>
<dbReference type="InterPro" id="IPR045345">
    <property type="entry name" value="Gag_p24_C"/>
</dbReference>
<dbReference type="PRINTS" id="PR00234">
    <property type="entry name" value="HIV1MATRIX"/>
</dbReference>
<evidence type="ECO:0000256" key="29">
    <source>
        <dbReference type="ARBA" id="ARBA00031060"/>
    </source>
</evidence>
<keyword evidence="21" id="KW-0946">Virion</keyword>
<evidence type="ECO:0000256" key="9">
    <source>
        <dbReference type="ARBA" id="ARBA00022553"/>
    </source>
</evidence>
<feature type="domain" description="CCHC-type" evidence="34">
    <location>
        <begin position="410"/>
        <end position="425"/>
    </location>
</feature>
<comment type="subcellular location">
    <subcellularLocation>
        <location evidence="3">Host cell membrane</location>
        <topology evidence="3">Lipid-anchor</topology>
    </subcellularLocation>
    <subcellularLocation>
        <location evidence="2">Host cytoplasm</location>
    </subcellularLocation>
    <subcellularLocation>
        <location evidence="4">Host endosome</location>
        <location evidence="4">Host multivesicular body</location>
    </subcellularLocation>
    <subcellularLocation>
        <location evidence="1">Host nucleus</location>
    </subcellularLocation>
    <subcellularLocation>
        <location evidence="30">Virion membrane</location>
        <topology evidence="30">Lipid-anchor</topology>
    </subcellularLocation>
</comment>
<evidence type="ECO:0000256" key="16">
    <source>
        <dbReference type="ARBA" id="ARBA00022723"/>
    </source>
</evidence>
<evidence type="ECO:0000256" key="8">
    <source>
        <dbReference type="ARBA" id="ARBA00022511"/>
    </source>
</evidence>
<dbReference type="GO" id="GO:0005198">
    <property type="term" value="F:structural molecule activity"/>
    <property type="evidence" value="ECO:0007669"/>
    <property type="project" value="InterPro"/>
</dbReference>
<keyword evidence="13" id="KW-1188">Viral release from host cell</keyword>
<evidence type="ECO:0000256" key="2">
    <source>
        <dbReference type="ARBA" id="ARBA00004192"/>
    </source>
</evidence>
<evidence type="ECO:0000256" key="32">
    <source>
        <dbReference type="SAM" id="Coils"/>
    </source>
</evidence>
<evidence type="ECO:0000256" key="23">
    <source>
        <dbReference type="ARBA" id="ARBA00022884"/>
    </source>
</evidence>
<evidence type="ECO:0000256" key="30">
    <source>
        <dbReference type="ARBA" id="ARBA00037826"/>
    </source>
</evidence>
<keyword evidence="16" id="KW-0479">Metal-binding</keyword>
<evidence type="ECO:0000256" key="1">
    <source>
        <dbReference type="ARBA" id="ARBA00004147"/>
    </source>
</evidence>
<keyword evidence="27" id="KW-1035">Host cytoplasm</keyword>
<evidence type="ECO:0000256" key="18">
    <source>
        <dbReference type="ARBA" id="ARBA00022758"/>
    </source>
</evidence>
<dbReference type="GO" id="GO:0042025">
    <property type="term" value="C:host cell nucleus"/>
    <property type="evidence" value="ECO:0007669"/>
    <property type="project" value="UniProtKB-SubCell"/>
</dbReference>
<dbReference type="PROSITE" id="PS50158">
    <property type="entry name" value="ZF_CCHC"/>
    <property type="match status" value="2"/>
</dbReference>
<keyword evidence="22" id="KW-1043">Host membrane</keyword>
<dbReference type="GO" id="GO:0039702">
    <property type="term" value="P:viral budding via host ESCRT complex"/>
    <property type="evidence" value="ECO:0007669"/>
    <property type="project" value="UniProtKB-KW"/>
</dbReference>
<evidence type="ECO:0000256" key="7">
    <source>
        <dbReference type="ARBA" id="ARBA00022462"/>
    </source>
</evidence>
<evidence type="ECO:0000259" key="34">
    <source>
        <dbReference type="PROSITE" id="PS50158"/>
    </source>
</evidence>
<evidence type="ECO:0000256" key="13">
    <source>
        <dbReference type="ARBA" id="ARBA00022612"/>
    </source>
</evidence>
<keyword evidence="32" id="KW-0175">Coiled coil</keyword>
<evidence type="ECO:0000256" key="17">
    <source>
        <dbReference type="ARBA" id="ARBA00022737"/>
    </source>
</evidence>
<dbReference type="FunFam" id="1.10.1200.30:FF:000001">
    <property type="entry name" value="Gag polyprotein"/>
    <property type="match status" value="1"/>
</dbReference>
<evidence type="ECO:0000256" key="14">
    <source>
        <dbReference type="ARBA" id="ARBA00022637"/>
    </source>
</evidence>
<dbReference type="GO" id="GO:0055036">
    <property type="term" value="C:virion membrane"/>
    <property type="evidence" value="ECO:0007669"/>
    <property type="project" value="UniProtKB-SubCell"/>
</dbReference>
<proteinExistence type="inferred from homology"/>
<keyword evidence="7" id="KW-1187">Viral budding via the host ESCRT complexes</keyword>
<dbReference type="GO" id="GO:0003723">
    <property type="term" value="F:RNA binding"/>
    <property type="evidence" value="ECO:0007669"/>
    <property type="project" value="UniProtKB-KW"/>
</dbReference>
<keyword evidence="10" id="KW-0167">Capsid protein</keyword>
<organism evidence="35">
    <name type="scientific">Human immunodeficiency virus type 1</name>
    <name type="common">HIV-1</name>
    <dbReference type="NCBI Taxonomy" id="11676"/>
    <lineage>
        <taxon>Viruses</taxon>
        <taxon>Riboviria</taxon>
        <taxon>Pararnavirae</taxon>
        <taxon>Artverviricota</taxon>
        <taxon>Revtraviricetes</taxon>
        <taxon>Ortervirales</taxon>
        <taxon>Retroviridae</taxon>
        <taxon>Orthoretrovirinae</taxon>
        <taxon>Lentivirus</taxon>
        <taxon>Lentivirus humimdef1</taxon>
    </lineage>
</organism>
<keyword evidence="12" id="KW-0945">Host-virus interaction</keyword>
<evidence type="ECO:0000256" key="20">
    <source>
        <dbReference type="ARBA" id="ARBA00022833"/>
    </source>
</evidence>
<reference evidence="35" key="1">
    <citation type="submission" date="2019-06" db="EMBL/GenBank/DDBJ databases">
        <title>The Replication-Competent HIV-1 Latent Reservoir is Primarily Established Near the Time of Therapy Initiation.</title>
        <authorList>
            <person name="Abrahams M.-R."/>
            <person name="Joseph S.B."/>
            <person name="Garrett N."/>
            <person name="Tyers L."/>
            <person name="Moeser M.J."/>
            <person name="Archin N."/>
            <person name="Council O.D."/>
            <person name="Matten D."/>
            <person name="Zhou S."/>
            <person name="Doolabh D."/>
            <person name="Anthony C."/>
            <person name="Goonetilleke N."/>
            <person name="Karim S.A."/>
            <person name="Margolis D.M."/>
            <person name="Pond S.K."/>
            <person name="Williamson C."/>
            <person name="Swanstrom R."/>
        </authorList>
    </citation>
    <scope>NUCLEOTIDE SEQUENCE</scope>
    <source>
        <strain evidence="35">CAP217-B-W11</strain>
    </source>
</reference>
<dbReference type="Gene3D" id="1.10.150.90">
    <property type="entry name" value="Immunodeficiency lentiviruses, gag gene matrix protein p17"/>
    <property type="match status" value="1"/>
</dbReference>
<evidence type="ECO:0000256" key="11">
    <source>
        <dbReference type="ARBA" id="ARBA00022562"/>
    </source>
</evidence>
<organismHost>
    <name type="scientific">Homo sapiens</name>
    <name type="common">Human</name>
    <dbReference type="NCBI Taxonomy" id="9606"/>
</organismHost>
<evidence type="ECO:0000256" key="28">
    <source>
        <dbReference type="ARBA" id="ARBA00023288"/>
    </source>
</evidence>
<dbReference type="InterPro" id="IPR008916">
    <property type="entry name" value="Retrov_capsid_C"/>
</dbReference>
<evidence type="ECO:0000256" key="4">
    <source>
        <dbReference type="ARBA" id="ARBA00004560"/>
    </source>
</evidence>
<accession>A0A517ENP2</accession>
<dbReference type="GO" id="GO:0008270">
    <property type="term" value="F:zinc ion binding"/>
    <property type="evidence" value="ECO:0007669"/>
    <property type="project" value="UniProtKB-KW"/>
</dbReference>
<keyword evidence="14" id="KW-1198">Viral budding</keyword>
<dbReference type="FunFam" id="4.10.60.10:FF:000001">
    <property type="entry name" value="Gag polyprotein"/>
    <property type="match status" value="1"/>
</dbReference>
<dbReference type="InterPro" id="IPR050195">
    <property type="entry name" value="Primate_lentivir_Gag_pol-like"/>
</dbReference>
<evidence type="ECO:0000313" key="35">
    <source>
        <dbReference type="EMBL" id="QDR91222.1"/>
    </source>
</evidence>
<dbReference type="PANTHER" id="PTHR40389">
    <property type="entry name" value="ENDOGENOUS RETROVIRUS GROUP K MEMBER 24 GAG POLYPROTEIN-RELATED"/>
    <property type="match status" value="1"/>
</dbReference>
<evidence type="ECO:0000256" key="31">
    <source>
        <dbReference type="PROSITE-ProRule" id="PRU00047"/>
    </source>
</evidence>
<dbReference type="PANTHER" id="PTHR40389:SF4">
    <property type="match status" value="1"/>
</dbReference>
<dbReference type="EMBL" id="MN097586">
    <property type="protein sequence ID" value="QDR91222.1"/>
    <property type="molecule type" value="Genomic_RNA"/>
</dbReference>
<feature type="coiled-coil region" evidence="32">
    <location>
        <begin position="94"/>
        <end position="124"/>
    </location>
</feature>
<evidence type="ECO:0000256" key="25">
    <source>
        <dbReference type="ARBA" id="ARBA00023086"/>
    </source>
</evidence>
<dbReference type="GO" id="GO:0072494">
    <property type="term" value="C:host multivesicular body"/>
    <property type="evidence" value="ECO:0007669"/>
    <property type="project" value="UniProtKB-SubCell"/>
</dbReference>
<evidence type="ECO:0000256" key="15">
    <source>
        <dbReference type="ARBA" id="ARBA00022707"/>
    </source>
</evidence>
<evidence type="ECO:0000256" key="10">
    <source>
        <dbReference type="ARBA" id="ARBA00022561"/>
    </source>
</evidence>
<evidence type="ECO:0000256" key="33">
    <source>
        <dbReference type="SAM" id="MobiDB-lite"/>
    </source>
</evidence>
<keyword evidence="15" id="KW-0519">Myristate</keyword>
<dbReference type="Gene3D" id="4.10.60.10">
    <property type="entry name" value="Zinc finger, CCHC-type"/>
    <property type="match status" value="1"/>
</dbReference>
<keyword evidence="23" id="KW-0694">RNA-binding</keyword>
<keyword evidence="9" id="KW-0597">Phosphoprotein</keyword>
<keyword evidence="26" id="KW-0472">Membrane</keyword>
<dbReference type="SMART" id="SM00343">
    <property type="entry name" value="ZnF_C2HC"/>
    <property type="match status" value="2"/>
</dbReference>
<evidence type="ECO:0000256" key="6">
    <source>
        <dbReference type="ARBA" id="ARBA00019628"/>
    </source>
</evidence>
<dbReference type="InterPro" id="IPR036875">
    <property type="entry name" value="Znf_CCHC_sf"/>
</dbReference>
<name>A0A517ENP2_HV1</name>
<feature type="domain" description="CCHC-type" evidence="34">
    <location>
        <begin position="388"/>
        <end position="403"/>
    </location>
</feature>
<evidence type="ECO:0000256" key="5">
    <source>
        <dbReference type="ARBA" id="ARBA00008364"/>
    </source>
</evidence>
<dbReference type="Pfam" id="PF00540">
    <property type="entry name" value="Gag_p17"/>
    <property type="match status" value="1"/>
</dbReference>
<comment type="similarity">
    <text evidence="5">Belongs to the primate lentivirus group gag polyprotein family.</text>
</comment>
<keyword evidence="17" id="KW-0677">Repeat</keyword>
<dbReference type="Gene3D" id="6.10.250.390">
    <property type="match status" value="1"/>
</dbReference>
<evidence type="ECO:0000256" key="22">
    <source>
        <dbReference type="ARBA" id="ARBA00022870"/>
    </source>
</evidence>
<dbReference type="InterPro" id="IPR001878">
    <property type="entry name" value="Znf_CCHC"/>
</dbReference>
<evidence type="ECO:0000256" key="12">
    <source>
        <dbReference type="ARBA" id="ARBA00022581"/>
    </source>
</evidence>
<evidence type="ECO:0000256" key="3">
    <source>
        <dbReference type="ARBA" id="ARBA00004425"/>
    </source>
</evidence>
<keyword evidence="11" id="KW-1048">Host nucleus</keyword>
<keyword evidence="24" id="KW-1039">Host endosome</keyword>
<dbReference type="Pfam" id="PF19317">
    <property type="entry name" value="Gag_p24_C"/>
    <property type="match status" value="1"/>
</dbReference>
<dbReference type="Gene3D" id="1.10.375.10">
    <property type="entry name" value="Human Immunodeficiency Virus Type 1 Capsid Protein"/>
    <property type="match status" value="1"/>
</dbReference>
<dbReference type="SUPFAM" id="SSF47943">
    <property type="entry name" value="Retrovirus capsid protein, N-terminal core domain"/>
    <property type="match status" value="1"/>
</dbReference>
<dbReference type="GO" id="GO:0019013">
    <property type="term" value="C:viral nucleocapsid"/>
    <property type="evidence" value="ECO:0007669"/>
    <property type="project" value="UniProtKB-KW"/>
</dbReference>
<dbReference type="InterPro" id="IPR010999">
    <property type="entry name" value="Retrovr_matrix"/>
</dbReference>
<dbReference type="GO" id="GO:0075523">
    <property type="term" value="P:viral translational frameshifting"/>
    <property type="evidence" value="ECO:0007669"/>
    <property type="project" value="UniProtKB-KW"/>
</dbReference>
<dbReference type="InterPro" id="IPR014817">
    <property type="entry name" value="Gag_p6"/>
</dbReference>
<dbReference type="Pfam" id="PF08705">
    <property type="entry name" value="Gag_p6"/>
    <property type="match status" value="1"/>
</dbReference>
<sequence length="493" mass="55389">MGARASVLRGEKLDKWEKIRLRPGGKKHYMLKHIVWASRELERFALNPGLLETSEGCKQIIKQLQPALQTGTEELRSLYNTVATLYCVHKKIDVRDTKEALDKVEEEQNKCQQKMQQAEAADKEKVSQNYPIVQNLQGQMVHQALSPRTLNAWVKVIEEKAFSPEVIPMFTALSEGATPQDLNTMLNTVGGHQAAMQMLKDTINEEAAEWDRVHPVHAGPVAPGQMREPRGSDIAGTTSNLQEQIAWMTSNPPIPVGDIYKRWIILGLNKIVRMYSPVSILDIRQGPKEPFRDYVDRFFKTLRAEQATQEVKNWMTDTLLVQNANPDCKTILRALGPGATLEEMMTACQGVGGPGHKARVLAEAMSQANNINIMMQKGNFKGSKRIVKCFNCGKEGHIARNCRAPRKKGCWKCGKEGHQMKDCTERQANFLGRIWPSHKGRPGNFLQSRPEPTAPPAESFRFEETTPALKQESKDREPLTSLKSLFGSDPLSQ</sequence>
<keyword evidence="19 31" id="KW-0863">Zinc-finger</keyword>
<dbReference type="InterPro" id="IPR000071">
    <property type="entry name" value="Lentvrl_matrix_N"/>
</dbReference>
<keyword evidence="18" id="KW-0688">Ribosomal frameshifting</keyword>
<dbReference type="Gene3D" id="1.10.1200.30">
    <property type="match status" value="1"/>
</dbReference>
<dbReference type="SUPFAM" id="SSF47836">
    <property type="entry name" value="Retroviral matrix proteins"/>
    <property type="match status" value="1"/>
</dbReference>
<keyword evidence="20" id="KW-0862">Zinc</keyword>
<evidence type="ECO:0000256" key="27">
    <source>
        <dbReference type="ARBA" id="ARBA00023200"/>
    </source>
</evidence>
<dbReference type="InterPro" id="IPR012344">
    <property type="entry name" value="Matrix_HIV/RSV_N"/>
</dbReference>
<dbReference type="SUPFAM" id="SSF47353">
    <property type="entry name" value="Retrovirus capsid dimerization domain-like"/>
    <property type="match status" value="1"/>
</dbReference>
<evidence type="ECO:0000256" key="24">
    <source>
        <dbReference type="ARBA" id="ARBA00023046"/>
    </source>
</evidence>
<dbReference type="Pfam" id="PF00098">
    <property type="entry name" value="zf-CCHC"/>
    <property type="match status" value="2"/>
</dbReference>
<dbReference type="Gene3D" id="1.20.5.760">
    <property type="entry name" value="Single helix bin"/>
    <property type="match status" value="1"/>
</dbReference>
<evidence type="ECO:0000256" key="19">
    <source>
        <dbReference type="ARBA" id="ARBA00022771"/>
    </source>
</evidence>
<keyword evidence="8" id="KW-1032">Host cell membrane</keyword>
<dbReference type="FunFam" id="1.10.375.10:FF:000001">
    <property type="entry name" value="Gag polyprotein"/>
    <property type="match status" value="1"/>
</dbReference>
<dbReference type="SUPFAM" id="SSF57756">
    <property type="entry name" value="Retrovirus zinc finger-like domains"/>
    <property type="match status" value="1"/>
</dbReference>